<organism evidence="1 2">
    <name type="scientific">Aminobacter anthyllidis</name>
    <dbReference type="NCBI Taxonomy" id="1035067"/>
    <lineage>
        <taxon>Bacteria</taxon>
        <taxon>Pseudomonadati</taxon>
        <taxon>Pseudomonadota</taxon>
        <taxon>Alphaproteobacteria</taxon>
        <taxon>Hyphomicrobiales</taxon>
        <taxon>Phyllobacteriaceae</taxon>
        <taxon>Aminobacter</taxon>
    </lineage>
</organism>
<evidence type="ECO:0000313" key="2">
    <source>
        <dbReference type="Proteomes" id="UP001138921"/>
    </source>
</evidence>
<dbReference type="Pfam" id="PF11753">
    <property type="entry name" value="DUF3310"/>
    <property type="match status" value="1"/>
</dbReference>
<proteinExistence type="predicted"/>
<gene>
    <name evidence="1" type="ORF">J1C56_02385</name>
</gene>
<dbReference type="Proteomes" id="UP001138921">
    <property type="component" value="Unassembled WGS sequence"/>
</dbReference>
<name>A0A9X1A7N8_9HYPH</name>
<protein>
    <submittedName>
        <fullName evidence="1">DUF3310 domain-containing protein</fullName>
    </submittedName>
</protein>
<comment type="caution">
    <text evidence="1">The sequence shown here is derived from an EMBL/GenBank/DDBJ whole genome shotgun (WGS) entry which is preliminary data.</text>
</comment>
<dbReference type="EMBL" id="JAFLWW010000001">
    <property type="protein sequence ID" value="MBT1154432.1"/>
    <property type="molecule type" value="Genomic_DNA"/>
</dbReference>
<dbReference type="AlphaFoldDB" id="A0A9X1A7N8"/>
<reference evidence="1" key="2">
    <citation type="submission" date="2021-03" db="EMBL/GenBank/DDBJ databases">
        <authorList>
            <person name="Artuso I."/>
            <person name="Turrini P."/>
            <person name="Pirolo M."/>
            <person name="Lugli G.A."/>
            <person name="Ventura M."/>
            <person name="Visca P."/>
        </authorList>
    </citation>
    <scope>NUCLEOTIDE SEQUENCE</scope>
    <source>
        <strain evidence="1">LMG 26462</strain>
    </source>
</reference>
<keyword evidence="2" id="KW-1185">Reference proteome</keyword>
<dbReference type="InterPro" id="IPR021739">
    <property type="entry name" value="SaV-like"/>
</dbReference>
<sequence>MAIQPMTYSMANGLDACQHTIVKYVSRFRSKNGIEDLEKARHCLDLLIEFERGKA</sequence>
<reference evidence="1" key="1">
    <citation type="journal article" date="2021" name="Microorganisms">
        <title>Phylogenomic Reconstruction and Metabolic Potential of the Genus Aminobacter.</title>
        <authorList>
            <person name="Artuso I."/>
            <person name="Turrini P."/>
            <person name="Pirolo M."/>
            <person name="Lugli G.A."/>
            <person name="Ventura M."/>
            <person name="Visca P."/>
        </authorList>
    </citation>
    <scope>NUCLEOTIDE SEQUENCE</scope>
    <source>
        <strain evidence="1">LMG 26462</strain>
    </source>
</reference>
<evidence type="ECO:0000313" key="1">
    <source>
        <dbReference type="EMBL" id="MBT1154432.1"/>
    </source>
</evidence>
<accession>A0A9X1A7N8</accession>